<dbReference type="EMBL" id="DF933837">
    <property type="protein sequence ID" value="GAM41141.1"/>
    <property type="molecule type" value="Genomic_DNA"/>
</dbReference>
<dbReference type="GO" id="GO:0006749">
    <property type="term" value="P:glutathione metabolic process"/>
    <property type="evidence" value="ECO:0007669"/>
    <property type="project" value="InterPro"/>
</dbReference>
<accession>A0A6V8HGY6</accession>
<dbReference type="PANTHER" id="PTHR43084">
    <property type="entry name" value="PERSULFIDE DIOXYGENASE ETHE1"/>
    <property type="match status" value="1"/>
</dbReference>
<dbReference type="PANTHER" id="PTHR43084:SF1">
    <property type="entry name" value="PERSULFIDE DIOXYGENASE ETHE1, MITOCHONDRIAL"/>
    <property type="match status" value="1"/>
</dbReference>
<dbReference type="GO" id="GO:0070813">
    <property type="term" value="P:hydrogen sulfide metabolic process"/>
    <property type="evidence" value="ECO:0007669"/>
    <property type="project" value="TreeGrafter"/>
</dbReference>
<dbReference type="GO" id="GO:0046872">
    <property type="term" value="F:metal ion binding"/>
    <property type="evidence" value="ECO:0007669"/>
    <property type="project" value="UniProtKB-KW"/>
</dbReference>
<evidence type="ECO:0000313" key="4">
    <source>
        <dbReference type="Proteomes" id="UP000053095"/>
    </source>
</evidence>
<dbReference type="FunFam" id="3.60.15.10:FF:000033">
    <property type="entry name" value="MBL fold metallo-hydrolase"/>
    <property type="match status" value="1"/>
</dbReference>
<protein>
    <recommendedName>
        <fullName evidence="2">Metallo-beta-lactamase domain-containing protein</fullName>
    </recommendedName>
</protein>
<dbReference type="InterPro" id="IPR036866">
    <property type="entry name" value="RibonucZ/Hydroxyglut_hydro"/>
</dbReference>
<sequence>MQSYSTQPSKESGEPVIHDVFESNTGTWQYIVADHSTLNAIIIDPVLDYDPSTQTISTHSADALMTLAKKNNYMVDMILETHAHADHITAASYLQSRLAQDQGFKPRIGIGKRIGQVQDTFAQRYGVPPEEYHDVYDILFDDDEVFKIGDLSAKAIHLPGHTPDHLGYKIGGNVFCGDSLFHVDLGTARCDFPGGSANSLYNSGRKLLELADNVKIWTGHDYPPAGREKPVSWMSVQDHKQNNAHIKEGITEQDFVARRTERDAKLAAPRLLHQSLQMNIRAGRLPKTTDVGFRMLHLPLKLNGVEW</sequence>
<dbReference type="InterPro" id="IPR044528">
    <property type="entry name" value="POD-like_MBL-fold"/>
</dbReference>
<feature type="domain" description="Metallo-beta-lactamase" evidence="2">
    <location>
        <begin position="26"/>
        <end position="220"/>
    </location>
</feature>
<name>A0A6V8HGY6_TALPI</name>
<dbReference type="AlphaFoldDB" id="A0A6V8HGY6"/>
<dbReference type="Proteomes" id="UP000053095">
    <property type="component" value="Unassembled WGS sequence"/>
</dbReference>
<organism evidence="3 4">
    <name type="scientific">Talaromyces pinophilus</name>
    <name type="common">Penicillium pinophilum</name>
    <dbReference type="NCBI Taxonomy" id="128442"/>
    <lineage>
        <taxon>Eukaryota</taxon>
        <taxon>Fungi</taxon>
        <taxon>Dikarya</taxon>
        <taxon>Ascomycota</taxon>
        <taxon>Pezizomycotina</taxon>
        <taxon>Eurotiomycetes</taxon>
        <taxon>Eurotiomycetidae</taxon>
        <taxon>Eurotiales</taxon>
        <taxon>Trichocomaceae</taxon>
        <taxon>Talaromyces</taxon>
        <taxon>Talaromyces sect. Talaromyces</taxon>
    </lineage>
</organism>
<dbReference type="GO" id="GO:0050313">
    <property type="term" value="F:sulfur dioxygenase activity"/>
    <property type="evidence" value="ECO:0007669"/>
    <property type="project" value="InterPro"/>
</dbReference>
<dbReference type="InterPro" id="IPR001279">
    <property type="entry name" value="Metallo-B-lactamas"/>
</dbReference>
<keyword evidence="4" id="KW-1185">Reference proteome</keyword>
<evidence type="ECO:0000313" key="3">
    <source>
        <dbReference type="EMBL" id="GAM41141.1"/>
    </source>
</evidence>
<comment type="caution">
    <text evidence="3">The sequence shown here is derived from an EMBL/GenBank/DDBJ whole genome shotgun (WGS) entry which is preliminary data.</text>
</comment>
<reference evidence="4" key="1">
    <citation type="journal article" date="2015" name="Genome Announc.">
        <title>Draft genome sequence of Talaromyces cellulolyticus strain Y-94, a source of lignocellulosic biomass-degrading enzymes.</title>
        <authorList>
            <person name="Fujii T."/>
            <person name="Koike H."/>
            <person name="Sawayama S."/>
            <person name="Yano S."/>
            <person name="Inoue H."/>
        </authorList>
    </citation>
    <scope>NUCLEOTIDE SEQUENCE [LARGE SCALE GENOMIC DNA]</scope>
    <source>
        <strain evidence="4">Y-94</strain>
    </source>
</reference>
<dbReference type="Gene3D" id="3.60.15.10">
    <property type="entry name" value="Ribonuclease Z/Hydroxyacylglutathione hydrolase-like"/>
    <property type="match status" value="1"/>
</dbReference>
<keyword evidence="1" id="KW-0479">Metal-binding</keyword>
<gene>
    <name evidence="3" type="ORF">TCE0_041r14041</name>
</gene>
<proteinExistence type="predicted"/>
<dbReference type="CDD" id="cd07724">
    <property type="entry name" value="POD-like_MBL-fold"/>
    <property type="match status" value="1"/>
</dbReference>
<dbReference type="SUPFAM" id="SSF56281">
    <property type="entry name" value="Metallo-hydrolase/oxidoreductase"/>
    <property type="match status" value="1"/>
</dbReference>
<dbReference type="SMART" id="SM00849">
    <property type="entry name" value="Lactamase_B"/>
    <property type="match status" value="1"/>
</dbReference>
<evidence type="ECO:0000259" key="2">
    <source>
        <dbReference type="SMART" id="SM00849"/>
    </source>
</evidence>
<dbReference type="InterPro" id="IPR051682">
    <property type="entry name" value="Mito_Persulfide_Diox"/>
</dbReference>
<dbReference type="Pfam" id="PF00753">
    <property type="entry name" value="Lactamase_B"/>
    <property type="match status" value="1"/>
</dbReference>
<evidence type="ECO:0000256" key="1">
    <source>
        <dbReference type="ARBA" id="ARBA00022723"/>
    </source>
</evidence>